<keyword evidence="2" id="KW-1185">Reference proteome</keyword>
<protein>
    <recommendedName>
        <fullName evidence="3">DUF4382 domain-containing protein</fullName>
    </recommendedName>
</protein>
<evidence type="ECO:0000313" key="2">
    <source>
        <dbReference type="Proteomes" id="UP001500936"/>
    </source>
</evidence>
<reference evidence="2" key="1">
    <citation type="journal article" date="2019" name="Int. J. Syst. Evol. Microbiol.">
        <title>The Global Catalogue of Microorganisms (GCM) 10K type strain sequencing project: providing services to taxonomists for standard genome sequencing and annotation.</title>
        <authorList>
            <consortium name="The Broad Institute Genomics Platform"/>
            <consortium name="The Broad Institute Genome Sequencing Center for Infectious Disease"/>
            <person name="Wu L."/>
            <person name="Ma J."/>
        </authorList>
    </citation>
    <scope>NUCLEOTIDE SEQUENCE [LARGE SCALE GENOMIC DNA]</scope>
    <source>
        <strain evidence="2">JCM 17925</strain>
    </source>
</reference>
<organism evidence="1 2">
    <name type="scientific">Nibrella viscosa</name>
    <dbReference type="NCBI Taxonomy" id="1084524"/>
    <lineage>
        <taxon>Bacteria</taxon>
        <taxon>Pseudomonadati</taxon>
        <taxon>Bacteroidota</taxon>
        <taxon>Cytophagia</taxon>
        <taxon>Cytophagales</taxon>
        <taxon>Spirosomataceae</taxon>
        <taxon>Nibrella</taxon>
    </lineage>
</organism>
<name>A0ABP8KYV2_9BACT</name>
<proteinExistence type="predicted"/>
<evidence type="ECO:0000313" key="1">
    <source>
        <dbReference type="EMBL" id="GAA4419452.1"/>
    </source>
</evidence>
<sequence length="448" mass="49923">MLIAGMLITCRRIEPEPDRLFDGLPRLKSISFAGIPQENISIDQKTRIVSVKMPSILLDRIGIALDLTDNAEWVGKNDYIAPRAFGCDACFNIVLKDKKDVSGSLNTIIYTVKTFAQDPIKVALLSQPISYTIRGEENPNPYGIDIPMVNLYGNKLPKEAHLNFEGSGEKIIIKKTPLDDMELGVHFSRIANRLGIHLYNEKLRPGTYQIELLLEDGTILKVSQPLLVYKGTPEFKYEAQKYFGYRIPIGNTFTVEGYNLFEGDFSFDLVNSQGRTYPLLNLVFEPYGRQIQVPVPSSLAPGQYVLRVYLKGVKQPDCLRLNVLKDDKPHPVIGTLVTNSVQEANPCSLLEPVMAQRGVALFFTSNQEKAILDKLSQHLTLKLVSVNDNASYYASVVPYDYSNSGFPGSFTIPATVPPGLYTAILQVLDAQNNVVDKSEPYGRVLNVQ</sequence>
<dbReference type="Proteomes" id="UP001500936">
    <property type="component" value="Unassembled WGS sequence"/>
</dbReference>
<dbReference type="EMBL" id="BAABHB010000018">
    <property type="protein sequence ID" value="GAA4419452.1"/>
    <property type="molecule type" value="Genomic_DNA"/>
</dbReference>
<accession>A0ABP8KYV2</accession>
<comment type="caution">
    <text evidence="1">The sequence shown here is derived from an EMBL/GenBank/DDBJ whole genome shotgun (WGS) entry which is preliminary data.</text>
</comment>
<gene>
    <name evidence="1" type="ORF">GCM10023187_53790</name>
</gene>
<evidence type="ECO:0008006" key="3">
    <source>
        <dbReference type="Google" id="ProtNLM"/>
    </source>
</evidence>